<dbReference type="EMBL" id="JALLPJ020000643">
    <property type="protein sequence ID" value="KAL3786585.1"/>
    <property type="molecule type" value="Genomic_DNA"/>
</dbReference>
<sequence length="395" mass="45332">MIFQSSIYIILATLIYSCCIADTKTSTVSRFVNRTIPTWIMRNIERGSLQLVYLVVVLGSWTIIFTYGYPAIDSSNHIDSRHKYAGYAVFFMCMTSWLYASNTCPGNVTAETMQLFDHYEYDNVLYKNRECPTLKIRKIARSKYDRYTKRHVPRFDHFCGWINQAVGEQNYRWFLLFLVYGSWAMGTLLYGEVIDHDLLNTTFHNEILCSLFQCGGEEGKASYVIILHHLIRSHMQIVGVLLLMLFIVVCLGIFTAFHLYISSRNMTTNEYYKWKELRKKHDKMTDRYLQALKDGTVQIGKRKRDASASNESSSDVDVGCMGPIGDAARSEATDEEIYDPGPMPKNMYDKGIINNFAEIMRPLSFRQGAKLSSLKQNGSNCHANATDATKSKKFQ</sequence>
<accession>A0ABD3PJQ1</accession>
<feature type="transmembrane region" description="Helical" evidence="7">
    <location>
        <begin position="51"/>
        <end position="72"/>
    </location>
</feature>
<proteinExistence type="inferred from homology"/>
<feature type="domain" description="Palmitoyltransferase DHHC" evidence="9">
    <location>
        <begin position="128"/>
        <end position="275"/>
    </location>
</feature>
<name>A0ABD3PJQ1_9STRA</name>
<evidence type="ECO:0000256" key="6">
    <source>
        <dbReference type="ARBA" id="ARBA00023315"/>
    </source>
</evidence>
<evidence type="ECO:0000256" key="1">
    <source>
        <dbReference type="ARBA" id="ARBA00004141"/>
    </source>
</evidence>
<evidence type="ECO:0000256" key="4">
    <source>
        <dbReference type="ARBA" id="ARBA00022989"/>
    </source>
</evidence>
<gene>
    <name evidence="10" type="ORF">ACHAWO_010200</name>
</gene>
<reference evidence="10 11" key="1">
    <citation type="submission" date="2024-10" db="EMBL/GenBank/DDBJ databases">
        <title>Updated reference genomes for cyclostephanoid diatoms.</title>
        <authorList>
            <person name="Roberts W.R."/>
            <person name="Alverson A.J."/>
        </authorList>
    </citation>
    <scope>NUCLEOTIDE SEQUENCE [LARGE SCALE GENOMIC DNA]</scope>
    <source>
        <strain evidence="10 11">AJA010-31</strain>
    </source>
</reference>
<dbReference type="InterPro" id="IPR039859">
    <property type="entry name" value="PFA4/ZDH16/20/ERF2-like"/>
</dbReference>
<comment type="similarity">
    <text evidence="7">Belongs to the DHHC palmitoyltransferase family.</text>
</comment>
<dbReference type="PANTHER" id="PTHR22883:SF445">
    <property type="entry name" value="PALMITOYLTRANSFERASE"/>
    <property type="match status" value="1"/>
</dbReference>
<feature type="transmembrane region" description="Helical" evidence="7">
    <location>
        <begin position="237"/>
        <end position="261"/>
    </location>
</feature>
<comment type="domain">
    <text evidence="7">The DHHC domain is required for palmitoyltransferase activity.</text>
</comment>
<dbReference type="AlphaFoldDB" id="A0ABD3PJQ1"/>
<evidence type="ECO:0000256" key="7">
    <source>
        <dbReference type="RuleBase" id="RU079119"/>
    </source>
</evidence>
<feature type="transmembrane region" description="Helical" evidence="7">
    <location>
        <begin position="84"/>
        <end position="100"/>
    </location>
</feature>
<dbReference type="PANTHER" id="PTHR22883">
    <property type="entry name" value="ZINC FINGER DHHC DOMAIN CONTAINING PROTEIN"/>
    <property type="match status" value="1"/>
</dbReference>
<evidence type="ECO:0000256" key="8">
    <source>
        <dbReference type="SAM" id="MobiDB-lite"/>
    </source>
</evidence>
<keyword evidence="11" id="KW-1185">Reference proteome</keyword>
<evidence type="ECO:0000256" key="3">
    <source>
        <dbReference type="ARBA" id="ARBA00022692"/>
    </source>
</evidence>
<dbReference type="GO" id="GO:0016020">
    <property type="term" value="C:membrane"/>
    <property type="evidence" value="ECO:0007669"/>
    <property type="project" value="UniProtKB-SubCell"/>
</dbReference>
<comment type="caution">
    <text evidence="10">The sequence shown here is derived from an EMBL/GenBank/DDBJ whole genome shotgun (WGS) entry which is preliminary data.</text>
</comment>
<feature type="compositionally biased region" description="Polar residues" evidence="8">
    <location>
        <begin position="373"/>
        <end position="388"/>
    </location>
</feature>
<keyword evidence="2 7" id="KW-0808">Transferase</keyword>
<dbReference type="InterPro" id="IPR001594">
    <property type="entry name" value="Palmitoyltrfase_DHHC"/>
</dbReference>
<feature type="transmembrane region" description="Helical" evidence="7">
    <location>
        <begin position="171"/>
        <end position="190"/>
    </location>
</feature>
<dbReference type="PROSITE" id="PS50216">
    <property type="entry name" value="DHHC"/>
    <property type="match status" value="1"/>
</dbReference>
<dbReference type="Pfam" id="PF01529">
    <property type="entry name" value="DHHC"/>
    <property type="match status" value="1"/>
</dbReference>
<comment type="catalytic activity">
    <reaction evidence="7">
        <text>L-cysteinyl-[protein] + hexadecanoyl-CoA = S-hexadecanoyl-L-cysteinyl-[protein] + CoA</text>
        <dbReference type="Rhea" id="RHEA:36683"/>
        <dbReference type="Rhea" id="RHEA-COMP:10131"/>
        <dbReference type="Rhea" id="RHEA-COMP:11032"/>
        <dbReference type="ChEBI" id="CHEBI:29950"/>
        <dbReference type="ChEBI" id="CHEBI:57287"/>
        <dbReference type="ChEBI" id="CHEBI:57379"/>
        <dbReference type="ChEBI" id="CHEBI:74151"/>
        <dbReference type="EC" id="2.3.1.225"/>
    </reaction>
</comment>
<protein>
    <recommendedName>
        <fullName evidence="7">Palmitoyltransferase</fullName>
        <ecNumber evidence="7">2.3.1.225</ecNumber>
    </recommendedName>
</protein>
<dbReference type="GO" id="GO:0019706">
    <property type="term" value="F:protein-cysteine S-palmitoyltransferase activity"/>
    <property type="evidence" value="ECO:0007669"/>
    <property type="project" value="UniProtKB-EC"/>
</dbReference>
<comment type="subcellular location">
    <subcellularLocation>
        <location evidence="1">Membrane</location>
        <topology evidence="1">Multi-pass membrane protein</topology>
    </subcellularLocation>
</comment>
<evidence type="ECO:0000256" key="5">
    <source>
        <dbReference type="ARBA" id="ARBA00023136"/>
    </source>
</evidence>
<keyword evidence="6 7" id="KW-0012">Acyltransferase</keyword>
<evidence type="ECO:0000256" key="2">
    <source>
        <dbReference type="ARBA" id="ARBA00022679"/>
    </source>
</evidence>
<feature type="region of interest" description="Disordered" evidence="8">
    <location>
        <begin position="372"/>
        <end position="395"/>
    </location>
</feature>
<dbReference type="Proteomes" id="UP001530400">
    <property type="component" value="Unassembled WGS sequence"/>
</dbReference>
<evidence type="ECO:0000313" key="10">
    <source>
        <dbReference type="EMBL" id="KAL3786585.1"/>
    </source>
</evidence>
<keyword evidence="4 7" id="KW-1133">Transmembrane helix</keyword>
<keyword evidence="3 7" id="KW-0812">Transmembrane</keyword>
<dbReference type="EC" id="2.3.1.225" evidence="7"/>
<organism evidence="10 11">
    <name type="scientific">Cyclotella atomus</name>
    <dbReference type="NCBI Taxonomy" id="382360"/>
    <lineage>
        <taxon>Eukaryota</taxon>
        <taxon>Sar</taxon>
        <taxon>Stramenopiles</taxon>
        <taxon>Ochrophyta</taxon>
        <taxon>Bacillariophyta</taxon>
        <taxon>Coscinodiscophyceae</taxon>
        <taxon>Thalassiosirophycidae</taxon>
        <taxon>Stephanodiscales</taxon>
        <taxon>Stephanodiscaceae</taxon>
        <taxon>Cyclotella</taxon>
    </lineage>
</organism>
<keyword evidence="5 7" id="KW-0472">Membrane</keyword>
<evidence type="ECO:0000259" key="9">
    <source>
        <dbReference type="Pfam" id="PF01529"/>
    </source>
</evidence>
<evidence type="ECO:0000313" key="11">
    <source>
        <dbReference type="Proteomes" id="UP001530400"/>
    </source>
</evidence>